<feature type="transmembrane region" description="Helical" evidence="5">
    <location>
        <begin position="43"/>
        <end position="68"/>
    </location>
</feature>
<keyword evidence="4 5" id="KW-0472">Membrane</keyword>
<dbReference type="Pfam" id="PF07681">
    <property type="entry name" value="DoxX"/>
    <property type="match status" value="1"/>
</dbReference>
<evidence type="ECO:0000256" key="1">
    <source>
        <dbReference type="ARBA" id="ARBA00004141"/>
    </source>
</evidence>
<keyword evidence="3 5" id="KW-1133">Transmembrane helix</keyword>
<evidence type="ECO:0000256" key="3">
    <source>
        <dbReference type="ARBA" id="ARBA00022989"/>
    </source>
</evidence>
<gene>
    <name evidence="6" type="ORF">ACFQ21_21985</name>
</gene>
<dbReference type="InterPro" id="IPR032808">
    <property type="entry name" value="DoxX"/>
</dbReference>
<keyword evidence="7" id="KW-1185">Reference proteome</keyword>
<evidence type="ECO:0000256" key="5">
    <source>
        <dbReference type="SAM" id="Phobius"/>
    </source>
</evidence>
<proteinExistence type="predicted"/>
<comment type="subcellular location">
    <subcellularLocation>
        <location evidence="1">Membrane</location>
        <topology evidence="1">Multi-pass membrane protein</topology>
    </subcellularLocation>
</comment>
<dbReference type="Proteomes" id="UP001597112">
    <property type="component" value="Unassembled WGS sequence"/>
</dbReference>
<evidence type="ECO:0000256" key="2">
    <source>
        <dbReference type="ARBA" id="ARBA00022692"/>
    </source>
</evidence>
<name>A0ABW3K967_9BACT</name>
<evidence type="ECO:0000256" key="4">
    <source>
        <dbReference type="ARBA" id="ARBA00023136"/>
    </source>
</evidence>
<organism evidence="6 7">
    <name type="scientific">Ohtaekwangia kribbensis</name>
    <dbReference type="NCBI Taxonomy" id="688913"/>
    <lineage>
        <taxon>Bacteria</taxon>
        <taxon>Pseudomonadati</taxon>
        <taxon>Bacteroidota</taxon>
        <taxon>Cytophagia</taxon>
        <taxon>Cytophagales</taxon>
        <taxon>Fulvivirgaceae</taxon>
        <taxon>Ohtaekwangia</taxon>
    </lineage>
</organism>
<accession>A0ABW3K967</accession>
<reference evidence="7" key="1">
    <citation type="journal article" date="2019" name="Int. J. Syst. Evol. Microbiol.">
        <title>The Global Catalogue of Microorganisms (GCM) 10K type strain sequencing project: providing services to taxonomists for standard genome sequencing and annotation.</title>
        <authorList>
            <consortium name="The Broad Institute Genomics Platform"/>
            <consortium name="The Broad Institute Genome Sequencing Center for Infectious Disease"/>
            <person name="Wu L."/>
            <person name="Ma J."/>
        </authorList>
    </citation>
    <scope>NUCLEOTIDE SEQUENCE [LARGE SCALE GENOMIC DNA]</scope>
    <source>
        <strain evidence="7">CCUG 58938</strain>
    </source>
</reference>
<dbReference type="RefSeq" id="WP_377582707.1">
    <property type="nucleotide sequence ID" value="NZ_JBHTKA010000008.1"/>
</dbReference>
<dbReference type="EMBL" id="JBHTKA010000008">
    <property type="protein sequence ID" value="MFD1002011.1"/>
    <property type="molecule type" value="Genomic_DNA"/>
</dbReference>
<keyword evidence="2 5" id="KW-0812">Transmembrane</keyword>
<evidence type="ECO:0000313" key="7">
    <source>
        <dbReference type="Proteomes" id="UP001597112"/>
    </source>
</evidence>
<protein>
    <submittedName>
        <fullName evidence="6">DoxX family protein</fullName>
    </submittedName>
</protein>
<feature type="transmembrane region" description="Helical" evidence="5">
    <location>
        <begin position="75"/>
        <end position="92"/>
    </location>
</feature>
<comment type="caution">
    <text evidence="6">The sequence shown here is derived from an EMBL/GenBank/DDBJ whole genome shotgun (WGS) entry which is preliminary data.</text>
</comment>
<feature type="transmembrane region" description="Helical" evidence="5">
    <location>
        <begin position="104"/>
        <end position="124"/>
    </location>
</feature>
<evidence type="ECO:0000313" key="6">
    <source>
        <dbReference type="EMBL" id="MFD1002011.1"/>
    </source>
</evidence>
<sequence>MNTTSFLIIRLAVAASMLGHGLVRLPKLNGFSNWMVSSFEKSMLPSALVTPFSYILPIAEFVIGLLLVIGLFTRASLIAGGFTMVILIFGSAMVENWEAMPSQFIHAAFFAVLLSFLQYNAYAVDNFFKK</sequence>